<sequence length="130" mass="15516">MSLSTDRPELPLAFRKTAELEKLLRKYMEEVHVNETTVDMERRAITRIVVQQHFLLREPEYNVHKLAVMISRLEGSKEQMTTIYIECNKISHRTEDEIKIPLRRLFTQIDELDKKVDQTILLVRHFLGRI</sequence>
<dbReference type="AlphaFoldDB" id="A0A454Y605"/>
<organism evidence="1 2">
    <name type="scientific">Pristionchus pacificus</name>
    <name type="common">Parasitic nematode worm</name>
    <dbReference type="NCBI Taxonomy" id="54126"/>
    <lineage>
        <taxon>Eukaryota</taxon>
        <taxon>Metazoa</taxon>
        <taxon>Ecdysozoa</taxon>
        <taxon>Nematoda</taxon>
        <taxon>Chromadorea</taxon>
        <taxon>Rhabditida</taxon>
        <taxon>Rhabditina</taxon>
        <taxon>Diplogasteromorpha</taxon>
        <taxon>Diplogasteroidea</taxon>
        <taxon>Neodiplogasteridae</taxon>
        <taxon>Pristionchus</taxon>
    </lineage>
</organism>
<accession>A0A454Y605</accession>
<dbReference type="Proteomes" id="UP000005239">
    <property type="component" value="Unassembled WGS sequence"/>
</dbReference>
<evidence type="ECO:0000313" key="2">
    <source>
        <dbReference type="Proteomes" id="UP000005239"/>
    </source>
</evidence>
<name>A0A454Y605_PRIPA</name>
<reference evidence="1" key="2">
    <citation type="submission" date="2022-06" db="UniProtKB">
        <authorList>
            <consortium name="EnsemblMetazoa"/>
        </authorList>
    </citation>
    <scope>IDENTIFICATION</scope>
    <source>
        <strain evidence="1">PS312</strain>
    </source>
</reference>
<protein>
    <submittedName>
        <fullName evidence="1">Uncharacterized protein</fullName>
    </submittedName>
</protein>
<evidence type="ECO:0000313" key="1">
    <source>
        <dbReference type="EnsemblMetazoa" id="PPA14594.1"/>
    </source>
</evidence>
<dbReference type="EnsemblMetazoa" id="PPA14594.1">
    <property type="protein sequence ID" value="PPA14594.1"/>
    <property type="gene ID" value="WBGene00104148"/>
</dbReference>
<reference evidence="2" key="1">
    <citation type="journal article" date="2008" name="Nat. Genet.">
        <title>The Pristionchus pacificus genome provides a unique perspective on nematode lifestyle and parasitism.</title>
        <authorList>
            <person name="Dieterich C."/>
            <person name="Clifton S.W."/>
            <person name="Schuster L.N."/>
            <person name="Chinwalla A."/>
            <person name="Delehaunty K."/>
            <person name="Dinkelacker I."/>
            <person name="Fulton L."/>
            <person name="Fulton R."/>
            <person name="Godfrey J."/>
            <person name="Minx P."/>
            <person name="Mitreva M."/>
            <person name="Roeseler W."/>
            <person name="Tian H."/>
            <person name="Witte H."/>
            <person name="Yang S.P."/>
            <person name="Wilson R.K."/>
            <person name="Sommer R.J."/>
        </authorList>
    </citation>
    <scope>NUCLEOTIDE SEQUENCE [LARGE SCALE GENOMIC DNA]</scope>
    <source>
        <strain evidence="2">PS312</strain>
    </source>
</reference>
<keyword evidence="2" id="KW-1185">Reference proteome</keyword>
<proteinExistence type="predicted"/>
<accession>A0A8R1YIV0</accession>
<gene>
    <name evidence="1" type="primary">WBGene00104148</name>
</gene>